<evidence type="ECO:0000313" key="2">
    <source>
        <dbReference type="EMBL" id="KAJ7099314.1"/>
    </source>
</evidence>
<feature type="signal peptide" evidence="1">
    <location>
        <begin position="1"/>
        <end position="28"/>
    </location>
</feature>
<proteinExistence type="predicted"/>
<dbReference type="AlphaFoldDB" id="A0AAD6UD61"/>
<dbReference type="Proteomes" id="UP001222325">
    <property type="component" value="Unassembled WGS sequence"/>
</dbReference>
<keyword evidence="1" id="KW-0732">Signal</keyword>
<name>A0AAD6UD61_9AGAR</name>
<comment type="caution">
    <text evidence="2">The sequence shown here is derived from an EMBL/GenBank/DDBJ whole genome shotgun (WGS) entry which is preliminary data.</text>
</comment>
<reference evidence="2" key="1">
    <citation type="submission" date="2023-03" db="EMBL/GenBank/DDBJ databases">
        <title>Massive genome expansion in bonnet fungi (Mycena s.s.) driven by repeated elements and novel gene families across ecological guilds.</title>
        <authorList>
            <consortium name="Lawrence Berkeley National Laboratory"/>
            <person name="Harder C.B."/>
            <person name="Miyauchi S."/>
            <person name="Viragh M."/>
            <person name="Kuo A."/>
            <person name="Thoen E."/>
            <person name="Andreopoulos B."/>
            <person name="Lu D."/>
            <person name="Skrede I."/>
            <person name="Drula E."/>
            <person name="Henrissat B."/>
            <person name="Morin E."/>
            <person name="Kohler A."/>
            <person name="Barry K."/>
            <person name="LaButti K."/>
            <person name="Morin E."/>
            <person name="Salamov A."/>
            <person name="Lipzen A."/>
            <person name="Mereny Z."/>
            <person name="Hegedus B."/>
            <person name="Baldrian P."/>
            <person name="Stursova M."/>
            <person name="Weitz H."/>
            <person name="Taylor A."/>
            <person name="Grigoriev I.V."/>
            <person name="Nagy L.G."/>
            <person name="Martin F."/>
            <person name="Kauserud H."/>
        </authorList>
    </citation>
    <scope>NUCLEOTIDE SEQUENCE</scope>
    <source>
        <strain evidence="2">CBHHK173m</strain>
    </source>
</reference>
<keyword evidence="3" id="KW-1185">Reference proteome</keyword>
<organism evidence="2 3">
    <name type="scientific">Mycena belliarum</name>
    <dbReference type="NCBI Taxonomy" id="1033014"/>
    <lineage>
        <taxon>Eukaryota</taxon>
        <taxon>Fungi</taxon>
        <taxon>Dikarya</taxon>
        <taxon>Basidiomycota</taxon>
        <taxon>Agaricomycotina</taxon>
        <taxon>Agaricomycetes</taxon>
        <taxon>Agaricomycetidae</taxon>
        <taxon>Agaricales</taxon>
        <taxon>Marasmiineae</taxon>
        <taxon>Mycenaceae</taxon>
        <taxon>Mycena</taxon>
    </lineage>
</organism>
<evidence type="ECO:0000313" key="3">
    <source>
        <dbReference type="Proteomes" id="UP001222325"/>
    </source>
</evidence>
<protein>
    <submittedName>
        <fullName evidence="2">Uncharacterized protein</fullName>
    </submittedName>
</protein>
<sequence>MILPRLSWRAIAPFLMLSLSLLLLSFTAVPLHFPGRRPPPRPSMSSSPEYLFKPLLPILPSDLLSMKHIPLQTSLLPTYIPLAVKHFPKTSIQDG</sequence>
<feature type="chain" id="PRO_5042286420" evidence="1">
    <location>
        <begin position="29"/>
        <end position="95"/>
    </location>
</feature>
<evidence type="ECO:0000256" key="1">
    <source>
        <dbReference type="SAM" id="SignalP"/>
    </source>
</evidence>
<dbReference type="EMBL" id="JARJCN010000007">
    <property type="protein sequence ID" value="KAJ7099314.1"/>
    <property type="molecule type" value="Genomic_DNA"/>
</dbReference>
<accession>A0AAD6UD61</accession>
<gene>
    <name evidence="2" type="ORF">B0H15DRAFT_819846</name>
</gene>